<accession>A0AAQ3T2D8</accession>
<dbReference type="AlphaFoldDB" id="A0AAQ3T2D8"/>
<dbReference type="Proteomes" id="UP001341281">
    <property type="component" value="Chromosome 03"/>
</dbReference>
<evidence type="ECO:0000313" key="3">
    <source>
        <dbReference type="Proteomes" id="UP001341281"/>
    </source>
</evidence>
<keyword evidence="3" id="KW-1185">Reference proteome</keyword>
<feature type="compositionally biased region" description="Polar residues" evidence="1">
    <location>
        <begin position="100"/>
        <end position="114"/>
    </location>
</feature>
<feature type="compositionally biased region" description="Basic residues" evidence="1">
    <location>
        <begin position="115"/>
        <end position="129"/>
    </location>
</feature>
<reference evidence="2 3" key="1">
    <citation type="submission" date="2024-02" db="EMBL/GenBank/DDBJ databases">
        <title>High-quality chromosome-scale genome assembly of Pensacola bahiagrass (Paspalum notatum Flugge var. saurae).</title>
        <authorList>
            <person name="Vega J.M."/>
            <person name="Podio M."/>
            <person name="Orjuela J."/>
            <person name="Siena L.A."/>
            <person name="Pessino S.C."/>
            <person name="Combes M.C."/>
            <person name="Mariac C."/>
            <person name="Albertini E."/>
            <person name="Pupilli F."/>
            <person name="Ortiz J.P.A."/>
            <person name="Leblanc O."/>
        </authorList>
    </citation>
    <scope>NUCLEOTIDE SEQUENCE [LARGE SCALE GENOMIC DNA]</scope>
    <source>
        <strain evidence="2">R1</strain>
        <tissue evidence="2">Leaf</tissue>
    </source>
</reference>
<proteinExistence type="predicted"/>
<feature type="region of interest" description="Disordered" evidence="1">
    <location>
        <begin position="93"/>
        <end position="132"/>
    </location>
</feature>
<dbReference type="EMBL" id="CP144747">
    <property type="protein sequence ID" value="WVZ64732.1"/>
    <property type="molecule type" value="Genomic_DNA"/>
</dbReference>
<gene>
    <name evidence="2" type="ORF">U9M48_014209</name>
</gene>
<evidence type="ECO:0000256" key="1">
    <source>
        <dbReference type="SAM" id="MobiDB-lite"/>
    </source>
</evidence>
<organism evidence="2 3">
    <name type="scientific">Paspalum notatum var. saurae</name>
    <dbReference type="NCBI Taxonomy" id="547442"/>
    <lineage>
        <taxon>Eukaryota</taxon>
        <taxon>Viridiplantae</taxon>
        <taxon>Streptophyta</taxon>
        <taxon>Embryophyta</taxon>
        <taxon>Tracheophyta</taxon>
        <taxon>Spermatophyta</taxon>
        <taxon>Magnoliopsida</taxon>
        <taxon>Liliopsida</taxon>
        <taxon>Poales</taxon>
        <taxon>Poaceae</taxon>
        <taxon>PACMAD clade</taxon>
        <taxon>Panicoideae</taxon>
        <taxon>Andropogonodae</taxon>
        <taxon>Paspaleae</taxon>
        <taxon>Paspalinae</taxon>
        <taxon>Paspalum</taxon>
    </lineage>
</organism>
<name>A0AAQ3T2D8_PASNO</name>
<evidence type="ECO:0000313" key="2">
    <source>
        <dbReference type="EMBL" id="WVZ64732.1"/>
    </source>
</evidence>
<sequence length="158" mass="18851">MSSNYFISVHWVPRHIWEFFWNFWSHRSIFFRGTDIDSRYSGIILIPEIKYSENSPNPTRSKPVHIYIHRNPLVVLFPELVSVFQSRKPNSLDLSGKVEVSSNSSDPPARNYSTTKRHRRNPRIPRRSSRRDLRRDSLRFARTSPVLRRSEFLLQLRV</sequence>
<protein>
    <submittedName>
        <fullName evidence="2">Uncharacterized protein</fullName>
    </submittedName>
</protein>